<keyword evidence="2" id="KW-1185">Reference proteome</keyword>
<reference evidence="1" key="1">
    <citation type="submission" date="2023-10" db="EMBL/GenBank/DDBJ databases">
        <title>Genome assembly of Pristionchus species.</title>
        <authorList>
            <person name="Yoshida K."/>
            <person name="Sommer R.J."/>
        </authorList>
    </citation>
    <scope>NUCLEOTIDE SEQUENCE</scope>
    <source>
        <strain evidence="1">RS0144</strain>
    </source>
</reference>
<comment type="caution">
    <text evidence="1">The sequence shown here is derived from an EMBL/GenBank/DDBJ whole genome shotgun (WGS) entry which is preliminary data.</text>
</comment>
<sequence length="97" mass="10530">TRPIYHHFSHLRIASFTHVGVGIPSLSGSCRAAWSSSSIWYTLLQVIVPFECGILTHTWDWLGGPEGVVQVFVAGSEVPERHSSLAEAGAVKTEEAI</sequence>
<feature type="non-terminal residue" evidence="1">
    <location>
        <position position="1"/>
    </location>
</feature>
<accession>A0AAV5TXC2</accession>
<dbReference type="Proteomes" id="UP001432027">
    <property type="component" value="Unassembled WGS sequence"/>
</dbReference>
<dbReference type="EMBL" id="BTSX01000005">
    <property type="protein sequence ID" value="GMS98703.1"/>
    <property type="molecule type" value="Genomic_DNA"/>
</dbReference>
<organism evidence="1 2">
    <name type="scientific">Pristionchus entomophagus</name>
    <dbReference type="NCBI Taxonomy" id="358040"/>
    <lineage>
        <taxon>Eukaryota</taxon>
        <taxon>Metazoa</taxon>
        <taxon>Ecdysozoa</taxon>
        <taxon>Nematoda</taxon>
        <taxon>Chromadorea</taxon>
        <taxon>Rhabditida</taxon>
        <taxon>Rhabditina</taxon>
        <taxon>Diplogasteromorpha</taxon>
        <taxon>Diplogasteroidea</taxon>
        <taxon>Neodiplogasteridae</taxon>
        <taxon>Pristionchus</taxon>
    </lineage>
</organism>
<name>A0AAV5TXC2_9BILA</name>
<dbReference type="AlphaFoldDB" id="A0AAV5TXC2"/>
<protein>
    <recommendedName>
        <fullName evidence="3">G protein-coupled receptor</fullName>
    </recommendedName>
</protein>
<evidence type="ECO:0000313" key="2">
    <source>
        <dbReference type="Proteomes" id="UP001432027"/>
    </source>
</evidence>
<gene>
    <name evidence="1" type="ORF">PENTCL1PPCAC_20878</name>
</gene>
<evidence type="ECO:0008006" key="3">
    <source>
        <dbReference type="Google" id="ProtNLM"/>
    </source>
</evidence>
<proteinExistence type="predicted"/>
<feature type="non-terminal residue" evidence="1">
    <location>
        <position position="97"/>
    </location>
</feature>
<evidence type="ECO:0000313" key="1">
    <source>
        <dbReference type="EMBL" id="GMS98703.1"/>
    </source>
</evidence>